<dbReference type="Proteomes" id="UP000666661">
    <property type="component" value="Unassembled WGS sequence"/>
</dbReference>
<organism evidence="1 2">
    <name type="scientific">Aeromonas sanarellii</name>
    <dbReference type="NCBI Taxonomy" id="633415"/>
    <lineage>
        <taxon>Bacteria</taxon>
        <taxon>Pseudomonadati</taxon>
        <taxon>Pseudomonadota</taxon>
        <taxon>Gammaproteobacteria</taxon>
        <taxon>Aeromonadales</taxon>
        <taxon>Aeromonadaceae</taxon>
        <taxon>Aeromonas</taxon>
    </lineage>
</organism>
<evidence type="ECO:0000313" key="2">
    <source>
        <dbReference type="Proteomes" id="UP000666661"/>
    </source>
</evidence>
<sequence>MMAEEGGRWPWRGRIATVQEAPGYADIRPAAWPFVEYQYRDERDEQNKMPTGFIMPLNIGHIS</sequence>
<dbReference type="EMBL" id="JAGIQF010000001">
    <property type="protein sequence ID" value="MBP0601043.1"/>
    <property type="molecule type" value="Genomic_DNA"/>
</dbReference>
<evidence type="ECO:0000313" key="1">
    <source>
        <dbReference type="EMBL" id="MBP0601043.1"/>
    </source>
</evidence>
<keyword evidence="2" id="KW-1185">Reference proteome</keyword>
<name>A0ABS4B0X8_9GAMM</name>
<comment type="caution">
    <text evidence="1">The sequence shown here is derived from an EMBL/GenBank/DDBJ whole genome shotgun (WGS) entry which is preliminary data.</text>
</comment>
<reference evidence="1 2" key="1">
    <citation type="submission" date="2021-03" db="EMBL/GenBank/DDBJ databases">
        <title>Plant growth promoting bacteria isolated from wild legumes nodules and trapping Phaseolus vulgaris L. nodules in the center and southern Mexico.</title>
        <authorList>
            <person name="Estrada P."/>
        </authorList>
    </citation>
    <scope>NUCLEOTIDE SEQUENCE [LARGE SCALE GENOMIC DNA]</scope>
    <source>
        <strain evidence="1 2">MaGu-431</strain>
    </source>
</reference>
<protein>
    <submittedName>
        <fullName evidence="1">Uncharacterized protein</fullName>
    </submittedName>
</protein>
<proteinExistence type="predicted"/>
<dbReference type="RefSeq" id="WP_209791693.1">
    <property type="nucleotide sequence ID" value="NZ_JAGIQF010000001.1"/>
</dbReference>
<accession>A0ABS4B0X8</accession>
<gene>
    <name evidence="1" type="ORF">J8I01_00690</name>
</gene>